<dbReference type="KEGG" id="soy:115885617"/>
<dbReference type="Pfam" id="PF02770">
    <property type="entry name" value="Acyl-CoA_dh_M"/>
    <property type="match status" value="1"/>
</dbReference>
<feature type="domain" description="Acyl-CoA oxidase C-terminal" evidence="14">
    <location>
        <begin position="503"/>
        <end position="677"/>
    </location>
</feature>
<name>A0A6J2YBZ2_SITOR</name>
<evidence type="ECO:0000256" key="12">
    <source>
        <dbReference type="PIRSR" id="PIRSR000168-1"/>
    </source>
</evidence>
<dbReference type="FunCoup" id="A0A6J2YBZ2">
    <property type="interactions" value="695"/>
</dbReference>
<dbReference type="Pfam" id="PF22924">
    <property type="entry name" value="ACOX_C_alpha1"/>
    <property type="match status" value="1"/>
</dbReference>
<comment type="pathway">
    <text evidence="3">Lipid metabolism.</text>
</comment>
<dbReference type="InterPro" id="IPR006091">
    <property type="entry name" value="Acyl-CoA_Oxase/DH_mid-dom"/>
</dbReference>
<dbReference type="Gene3D" id="2.40.110.10">
    <property type="entry name" value="Butyryl-CoA Dehydrogenase, subunit A, domain 2"/>
    <property type="match status" value="1"/>
</dbReference>
<evidence type="ECO:0000256" key="4">
    <source>
        <dbReference type="ARBA" id="ARBA00006288"/>
    </source>
</evidence>
<dbReference type="AlphaFoldDB" id="A0A6J2YBZ2"/>
<evidence type="ECO:0000256" key="2">
    <source>
        <dbReference type="ARBA" id="ARBA00004275"/>
    </source>
</evidence>
<dbReference type="InterPro" id="IPR036250">
    <property type="entry name" value="AcylCo_DH-like_C"/>
</dbReference>
<dbReference type="InterPro" id="IPR012258">
    <property type="entry name" value="Acyl-CoA_oxidase"/>
</dbReference>
<proteinExistence type="inferred from homology"/>
<dbReference type="SUPFAM" id="SSF56645">
    <property type="entry name" value="Acyl-CoA dehydrogenase NM domain-like"/>
    <property type="match status" value="1"/>
</dbReference>
<dbReference type="GO" id="GO:0055088">
    <property type="term" value="P:lipid homeostasis"/>
    <property type="evidence" value="ECO:0007669"/>
    <property type="project" value="TreeGrafter"/>
</dbReference>
<organism evidence="17 18">
    <name type="scientific">Sitophilus oryzae</name>
    <name type="common">Rice weevil</name>
    <name type="synonym">Curculio oryzae</name>
    <dbReference type="NCBI Taxonomy" id="7048"/>
    <lineage>
        <taxon>Eukaryota</taxon>
        <taxon>Metazoa</taxon>
        <taxon>Ecdysozoa</taxon>
        <taxon>Arthropoda</taxon>
        <taxon>Hexapoda</taxon>
        <taxon>Insecta</taxon>
        <taxon>Pterygota</taxon>
        <taxon>Neoptera</taxon>
        <taxon>Endopterygota</taxon>
        <taxon>Coleoptera</taxon>
        <taxon>Polyphaga</taxon>
        <taxon>Cucujiformia</taxon>
        <taxon>Curculionidae</taxon>
        <taxon>Dryophthorinae</taxon>
        <taxon>Sitophilus</taxon>
    </lineage>
</organism>
<evidence type="ECO:0000256" key="8">
    <source>
        <dbReference type="ARBA" id="ARBA00023002"/>
    </source>
</evidence>
<dbReference type="InParanoid" id="A0A6J2YBZ2"/>
<evidence type="ECO:0000313" key="18">
    <source>
        <dbReference type="RefSeq" id="XP_030760440.1"/>
    </source>
</evidence>
<dbReference type="PIRSF" id="PIRSF000168">
    <property type="entry name" value="Acyl-CoA_oxidase"/>
    <property type="match status" value="1"/>
</dbReference>
<keyword evidence="5 11" id="KW-0285">Flavoprotein</keyword>
<evidence type="ECO:0000256" key="13">
    <source>
        <dbReference type="PIRSR" id="PIRSR000168-2"/>
    </source>
</evidence>
<dbReference type="Proteomes" id="UP000504635">
    <property type="component" value="Unplaced"/>
</dbReference>
<evidence type="ECO:0000259" key="15">
    <source>
        <dbReference type="Pfam" id="PF02770"/>
    </source>
</evidence>
<dbReference type="GeneID" id="115885617"/>
<feature type="binding site" evidence="13">
    <location>
        <position position="152"/>
    </location>
    <ligand>
        <name>FAD</name>
        <dbReference type="ChEBI" id="CHEBI:57692"/>
    </ligand>
</feature>
<feature type="binding site" evidence="13">
    <location>
        <position position="191"/>
    </location>
    <ligand>
        <name>FAD</name>
        <dbReference type="ChEBI" id="CHEBI:57692"/>
    </ligand>
</feature>
<evidence type="ECO:0000313" key="17">
    <source>
        <dbReference type="Proteomes" id="UP000504635"/>
    </source>
</evidence>
<dbReference type="FunFam" id="1.20.140.10:FF:000007">
    <property type="entry name" value="Acyl-coenzyme A oxidase"/>
    <property type="match status" value="1"/>
</dbReference>
<comment type="cofactor">
    <cofactor evidence="1">
        <name>FAD</name>
        <dbReference type="ChEBI" id="CHEBI:57692"/>
    </cofactor>
</comment>
<dbReference type="FunFam" id="2.40.110.10:FF:000005">
    <property type="entry name" value="Acyl-coenzyme A oxidase"/>
    <property type="match status" value="1"/>
</dbReference>
<dbReference type="PANTHER" id="PTHR10909">
    <property type="entry name" value="ELECTRON TRANSPORT OXIDOREDUCTASE"/>
    <property type="match status" value="1"/>
</dbReference>
<dbReference type="GO" id="GO:0005504">
    <property type="term" value="F:fatty acid binding"/>
    <property type="evidence" value="ECO:0007669"/>
    <property type="project" value="TreeGrafter"/>
</dbReference>
<keyword evidence="6 11" id="KW-0274">FAD</keyword>
<dbReference type="InterPro" id="IPR002655">
    <property type="entry name" value="Acyl-CoA_oxidase_C"/>
</dbReference>
<dbReference type="InterPro" id="IPR055060">
    <property type="entry name" value="ACOX_C_alpha1"/>
</dbReference>
<feature type="domain" description="Acyl-CoA oxidase/dehydrogenase middle" evidence="15">
    <location>
        <begin position="148"/>
        <end position="257"/>
    </location>
</feature>
<dbReference type="Pfam" id="PF01756">
    <property type="entry name" value="ACOX"/>
    <property type="match status" value="1"/>
</dbReference>
<dbReference type="GO" id="GO:0016402">
    <property type="term" value="F:pristanoyl-CoA oxidase activity"/>
    <property type="evidence" value="ECO:0007669"/>
    <property type="project" value="TreeGrafter"/>
</dbReference>
<keyword evidence="8" id="KW-0560">Oxidoreductase</keyword>
<dbReference type="GO" id="GO:0071949">
    <property type="term" value="F:FAD binding"/>
    <property type="evidence" value="ECO:0007669"/>
    <property type="project" value="InterPro"/>
</dbReference>
<reference evidence="18" key="1">
    <citation type="submission" date="2025-08" db="UniProtKB">
        <authorList>
            <consortium name="RefSeq"/>
        </authorList>
    </citation>
    <scope>IDENTIFICATION</scope>
    <source>
        <tissue evidence="18">Gonads</tissue>
    </source>
</reference>
<evidence type="ECO:0000259" key="16">
    <source>
        <dbReference type="Pfam" id="PF22924"/>
    </source>
</evidence>
<dbReference type="InterPro" id="IPR009100">
    <property type="entry name" value="AcylCoA_DH/oxidase_NM_dom_sf"/>
</dbReference>
<dbReference type="GO" id="GO:0033540">
    <property type="term" value="P:fatty acid beta-oxidation using acyl-CoA oxidase"/>
    <property type="evidence" value="ECO:0007669"/>
    <property type="project" value="TreeGrafter"/>
</dbReference>
<evidence type="ECO:0000256" key="7">
    <source>
        <dbReference type="ARBA" id="ARBA00022832"/>
    </source>
</evidence>
<accession>A0A6J2YBZ2</accession>
<evidence type="ECO:0000256" key="3">
    <source>
        <dbReference type="ARBA" id="ARBA00005189"/>
    </source>
</evidence>
<dbReference type="OrthoDB" id="538336at2759"/>
<keyword evidence="10" id="KW-0576">Peroxisome</keyword>
<dbReference type="SUPFAM" id="SSF47203">
    <property type="entry name" value="Acyl-CoA dehydrogenase C-terminal domain-like"/>
    <property type="match status" value="2"/>
</dbReference>
<protein>
    <recommendedName>
        <fullName evidence="11">Acyl-coenzyme A oxidase</fullName>
    </recommendedName>
</protein>
<evidence type="ECO:0000256" key="9">
    <source>
        <dbReference type="ARBA" id="ARBA00023098"/>
    </source>
</evidence>
<dbReference type="FunFam" id="1.20.140.10:FF:000010">
    <property type="entry name" value="Acyl-coenzyme A oxidase"/>
    <property type="match status" value="1"/>
</dbReference>
<gene>
    <name evidence="18" type="primary">LOC115885617</name>
</gene>
<evidence type="ECO:0000256" key="6">
    <source>
        <dbReference type="ARBA" id="ARBA00022827"/>
    </source>
</evidence>
<dbReference type="GO" id="GO:0005777">
    <property type="term" value="C:peroxisome"/>
    <property type="evidence" value="ECO:0007669"/>
    <property type="project" value="UniProtKB-SubCell"/>
</dbReference>
<evidence type="ECO:0000259" key="14">
    <source>
        <dbReference type="Pfam" id="PF01756"/>
    </source>
</evidence>
<keyword evidence="7" id="KW-0276">Fatty acid metabolism</keyword>
<sequence>MTDLLKDFKSGPLDVYRKKASFDWKKLKIFLDTEEGVKYEIEFYNELEKYKEFKNHDSIHGISFDEERRLALHQCFAYKSIRLHSLEYQLGNLIFPSISNRIATQFLPSAAIKYNVSITLFVNAIRSLGTERHYHFLDDVEMGNITGCYCLTEIGHGSNAKGMRTTASYNKEKKVFILHSENFEAAKCWAGGLGQTASHALVYAQLITGERKYGLHCFVVPIRDPKSLLPFPGIIVGDMGEKIGLNGVDNGFLLFNNYEIPRENLLNKLGDVSEDGQYITPYKDPNKRHGAALGSLSGGRVYITGMCEAYTTHALTIAIRYAGIRKQFGPNELTEVPLLEYQTHQYRLLPYLAAAYILRIFSPWLITVLYQFSIDAIMGNDKELQAQQGLELHAVSSASKPVAGWIAKQAIQECREACGGHGYLKASRIGDIRNNNDANLTYEGENHILIQQTSNWLLKFWPLILNKKEISSPLKSVNFLGDSLNILQKNKFSATCIEEMRSPDNIISTYQWLVAYLLRKTHTNLENSMKSKDVFWAKNENQVFNAKNLSVAFIEHFMLQVTLSKIKEASEESVKNVLLKLFSLFGLWSLEKHVASLYAGEYVSGPQFVTLLENSILRLCSDLKDEAIALIDVIAPPDVVINSVLGASDGEVYKHLQSALFSSPYAMSRPSWWQEIISLRENTVQSKL</sequence>
<dbReference type="PANTHER" id="PTHR10909:SF390">
    <property type="entry name" value="PEROXISOMAL ACYL-COENZYME A OXIDASE 3"/>
    <property type="match status" value="1"/>
</dbReference>
<dbReference type="InterPro" id="IPR046373">
    <property type="entry name" value="Acyl-CoA_Oxase/DH_mid-dom_sf"/>
</dbReference>
<feature type="domain" description="Acyl-CoA oxidase C-alpha1" evidence="16">
    <location>
        <begin position="294"/>
        <end position="458"/>
    </location>
</feature>
<evidence type="ECO:0000256" key="10">
    <source>
        <dbReference type="ARBA" id="ARBA00023140"/>
    </source>
</evidence>
<comment type="similarity">
    <text evidence="4 11">Belongs to the acyl-CoA oxidase family.</text>
</comment>
<evidence type="ECO:0000256" key="5">
    <source>
        <dbReference type="ARBA" id="ARBA00022630"/>
    </source>
</evidence>
<evidence type="ECO:0000256" key="11">
    <source>
        <dbReference type="PIRNR" id="PIRNR000168"/>
    </source>
</evidence>
<dbReference type="Gene3D" id="1.20.140.10">
    <property type="entry name" value="Butyryl-CoA Dehydrogenase, subunit A, domain 3"/>
    <property type="match status" value="2"/>
</dbReference>
<evidence type="ECO:0000256" key="1">
    <source>
        <dbReference type="ARBA" id="ARBA00001974"/>
    </source>
</evidence>
<keyword evidence="9" id="KW-0443">Lipid metabolism</keyword>
<keyword evidence="17" id="KW-1185">Reference proteome</keyword>
<comment type="subcellular location">
    <subcellularLocation>
        <location evidence="2">Peroxisome</location>
    </subcellularLocation>
</comment>
<feature type="active site" description="Proton acceptor" evidence="12">
    <location>
        <position position="443"/>
    </location>
</feature>
<dbReference type="RefSeq" id="XP_030760440.1">
    <property type="nucleotide sequence ID" value="XM_030904580.1"/>
</dbReference>